<organism evidence="1 2">
    <name type="scientific">Cichorium intybus</name>
    <name type="common">Chicory</name>
    <dbReference type="NCBI Taxonomy" id="13427"/>
    <lineage>
        <taxon>Eukaryota</taxon>
        <taxon>Viridiplantae</taxon>
        <taxon>Streptophyta</taxon>
        <taxon>Embryophyta</taxon>
        <taxon>Tracheophyta</taxon>
        <taxon>Spermatophyta</taxon>
        <taxon>Magnoliopsida</taxon>
        <taxon>eudicotyledons</taxon>
        <taxon>Gunneridae</taxon>
        <taxon>Pentapetalae</taxon>
        <taxon>asterids</taxon>
        <taxon>campanulids</taxon>
        <taxon>Asterales</taxon>
        <taxon>Asteraceae</taxon>
        <taxon>Cichorioideae</taxon>
        <taxon>Cichorieae</taxon>
        <taxon>Cichoriinae</taxon>
        <taxon>Cichorium</taxon>
    </lineage>
</organism>
<reference evidence="2" key="1">
    <citation type="journal article" date="2022" name="Mol. Ecol. Resour.">
        <title>The genomes of chicory, endive, great burdock and yacon provide insights into Asteraceae palaeo-polyploidization history and plant inulin production.</title>
        <authorList>
            <person name="Fan W."/>
            <person name="Wang S."/>
            <person name="Wang H."/>
            <person name="Wang A."/>
            <person name="Jiang F."/>
            <person name="Liu H."/>
            <person name="Zhao H."/>
            <person name="Xu D."/>
            <person name="Zhang Y."/>
        </authorList>
    </citation>
    <scope>NUCLEOTIDE SEQUENCE [LARGE SCALE GENOMIC DNA]</scope>
    <source>
        <strain evidence="2">cv. Punajuju</strain>
    </source>
</reference>
<dbReference type="Proteomes" id="UP001055811">
    <property type="component" value="Linkage Group LG02"/>
</dbReference>
<keyword evidence="2" id="KW-1185">Reference proteome</keyword>
<evidence type="ECO:0000313" key="1">
    <source>
        <dbReference type="EMBL" id="KAI3783003.1"/>
    </source>
</evidence>
<reference evidence="1 2" key="2">
    <citation type="journal article" date="2022" name="Mol. Ecol. Resour.">
        <title>The genomes of chicory, endive, great burdock and yacon provide insights into Asteraceae paleo-polyploidization history and plant inulin production.</title>
        <authorList>
            <person name="Fan W."/>
            <person name="Wang S."/>
            <person name="Wang H."/>
            <person name="Wang A."/>
            <person name="Jiang F."/>
            <person name="Liu H."/>
            <person name="Zhao H."/>
            <person name="Xu D."/>
            <person name="Zhang Y."/>
        </authorList>
    </citation>
    <scope>NUCLEOTIDE SEQUENCE [LARGE SCALE GENOMIC DNA]</scope>
    <source>
        <strain evidence="2">cv. Punajuju</strain>
        <tissue evidence="1">Leaves</tissue>
    </source>
</reference>
<proteinExistence type="predicted"/>
<name>A0ACB9GIW9_CICIN</name>
<evidence type="ECO:0000313" key="2">
    <source>
        <dbReference type="Proteomes" id="UP001055811"/>
    </source>
</evidence>
<comment type="caution">
    <text evidence="1">The sequence shown here is derived from an EMBL/GenBank/DDBJ whole genome shotgun (WGS) entry which is preliminary data.</text>
</comment>
<dbReference type="EMBL" id="CM042010">
    <property type="protein sequence ID" value="KAI3783003.1"/>
    <property type="molecule type" value="Genomic_DNA"/>
</dbReference>
<protein>
    <submittedName>
        <fullName evidence="1">Uncharacterized protein</fullName>
    </submittedName>
</protein>
<gene>
    <name evidence="1" type="ORF">L2E82_13065</name>
</gene>
<accession>A0ACB9GIW9</accession>
<sequence length="443" mass="50681">MAARSNTFSPKSAIYSQNSMDWFADIVADLYTIEFQKRGLPHCHTLLWVSSSSRIRNPVDVDRYISVELPNPTTDPLLYRTITTCKIHGPCGLINPNSVCMKGGKCSKSFPKPLNTHTFFDKQGYVHYKRNSSASHTLNNGIQVHNGFVVPSNRRLCSKFNAHINVEYCGWNMLIKYLFKYISKGVERVSFGIHNSQSDSAASSTGNNIPIDEIKNFVDGRFICPHESAWRLFNFNIHVRFPPVQVLAVHLEDMQNTTFQDNDNLESVVKNPAFGKTTLNSWLRSNRDDDSGSHLKYSEYSKLFRWDLLHASGIIGDDKEWQSVFDDAALWASCSQLRKLFCHLLLFCDVSNPLQMWEYTWSKMSDDVRYRFRSVSSSNDDYVSDDILQQQILLELEKDLNGCVLAKSLSDFQIPLPASNICALLENRLLLEESGYDKEELHR</sequence>